<evidence type="ECO:0000256" key="1">
    <source>
        <dbReference type="SAM" id="MobiDB-lite"/>
    </source>
</evidence>
<organism evidence="4 5">
    <name type="scientific">Promicromonospora thailandica</name>
    <dbReference type="NCBI Taxonomy" id="765201"/>
    <lineage>
        <taxon>Bacteria</taxon>
        <taxon>Bacillati</taxon>
        <taxon>Actinomycetota</taxon>
        <taxon>Actinomycetes</taxon>
        <taxon>Micrococcales</taxon>
        <taxon>Promicromonosporaceae</taxon>
        <taxon>Promicromonospora</taxon>
    </lineage>
</organism>
<keyword evidence="5" id="KW-1185">Reference proteome</keyword>
<comment type="caution">
    <text evidence="4">The sequence shown here is derived from an EMBL/GenBank/DDBJ whole genome shotgun (WGS) entry which is preliminary data.</text>
</comment>
<reference evidence="4" key="1">
    <citation type="submission" date="2022-06" db="EMBL/GenBank/DDBJ databases">
        <title>Genomic Encyclopedia of Archaeal and Bacterial Type Strains, Phase II (KMG-II): from individual species to whole genera.</title>
        <authorList>
            <person name="Goeker M."/>
        </authorList>
    </citation>
    <scope>NUCLEOTIDE SEQUENCE</scope>
    <source>
        <strain evidence="4">DSM 26652</strain>
    </source>
</reference>
<feature type="transmembrane region" description="Helical" evidence="2">
    <location>
        <begin position="193"/>
        <end position="213"/>
    </location>
</feature>
<evidence type="ECO:0000256" key="2">
    <source>
        <dbReference type="SAM" id="Phobius"/>
    </source>
</evidence>
<protein>
    <submittedName>
        <fullName evidence="4">LPXTG-motif cell wall anchor domain-containing protein</fullName>
    </submittedName>
</protein>
<name>A0A9X2G744_9MICO</name>
<dbReference type="Proteomes" id="UP001139493">
    <property type="component" value="Unassembled WGS sequence"/>
</dbReference>
<evidence type="ECO:0000313" key="5">
    <source>
        <dbReference type="Proteomes" id="UP001139493"/>
    </source>
</evidence>
<feature type="chain" id="PRO_5040848580" evidence="3">
    <location>
        <begin position="27"/>
        <end position="221"/>
    </location>
</feature>
<proteinExistence type="predicted"/>
<feature type="signal peptide" evidence="3">
    <location>
        <begin position="1"/>
        <end position="26"/>
    </location>
</feature>
<keyword evidence="2" id="KW-1133">Transmembrane helix</keyword>
<evidence type="ECO:0000256" key="3">
    <source>
        <dbReference type="SAM" id="SignalP"/>
    </source>
</evidence>
<dbReference type="AlphaFoldDB" id="A0A9X2G744"/>
<keyword evidence="3" id="KW-0732">Signal</keyword>
<keyword evidence="2" id="KW-0472">Membrane</keyword>
<feature type="region of interest" description="Disordered" evidence="1">
    <location>
        <begin position="121"/>
        <end position="184"/>
    </location>
</feature>
<accession>A0A9X2G744</accession>
<dbReference type="NCBIfam" id="TIGR01167">
    <property type="entry name" value="LPXTG_anchor"/>
    <property type="match status" value="1"/>
</dbReference>
<evidence type="ECO:0000313" key="4">
    <source>
        <dbReference type="EMBL" id="MCP2264459.1"/>
    </source>
</evidence>
<keyword evidence="2" id="KW-0812">Transmembrane</keyword>
<feature type="compositionally biased region" description="Low complexity" evidence="1">
    <location>
        <begin position="138"/>
        <end position="148"/>
    </location>
</feature>
<dbReference type="RefSeq" id="WP_253834893.1">
    <property type="nucleotide sequence ID" value="NZ_JAMTCS010000005.1"/>
</dbReference>
<dbReference type="EMBL" id="JAMTCS010000005">
    <property type="protein sequence ID" value="MCP2264459.1"/>
    <property type="molecule type" value="Genomic_DNA"/>
</dbReference>
<sequence length="221" mass="21957">MRKITVLGASALLAAGLVAAPAAAFAAPVSGSSEQYLDGVKVCAGYDSGKIDTDGEPMELTVEAPEGQLVSGYCVKAGSVNQGAGKGGAYYVTLDEPAESVTITYPWGGGRAISHYAVSYTDAQDEATPEPSVPAQEPAPETTAPGEGVPVESPAPSDEAAPGEAVSDEIAPGEAAPAQDEPEELAATGASTVIGFTLIALALVGGGVTLIVLRRKGALGS</sequence>
<gene>
    <name evidence="4" type="ORF">APR03_001797</name>
</gene>